<dbReference type="GO" id="GO:0015074">
    <property type="term" value="P:DNA integration"/>
    <property type="evidence" value="ECO:0007669"/>
    <property type="project" value="InterPro"/>
</dbReference>
<evidence type="ECO:0000313" key="4">
    <source>
        <dbReference type="Proteomes" id="UP000544134"/>
    </source>
</evidence>
<dbReference type="InterPro" id="IPR002104">
    <property type="entry name" value="Integrase_catalytic"/>
</dbReference>
<evidence type="ECO:0000256" key="1">
    <source>
        <dbReference type="ARBA" id="ARBA00023172"/>
    </source>
</evidence>
<dbReference type="GO" id="GO:0003677">
    <property type="term" value="F:DNA binding"/>
    <property type="evidence" value="ECO:0007669"/>
    <property type="project" value="InterPro"/>
</dbReference>
<dbReference type="Gene3D" id="1.10.443.10">
    <property type="entry name" value="Intergrase catalytic core"/>
    <property type="match status" value="1"/>
</dbReference>
<organism evidence="3 4">
    <name type="scientific">Paraburkholderia polaris</name>
    <dbReference type="NCBI Taxonomy" id="2728848"/>
    <lineage>
        <taxon>Bacteria</taxon>
        <taxon>Pseudomonadati</taxon>
        <taxon>Pseudomonadota</taxon>
        <taxon>Betaproteobacteria</taxon>
        <taxon>Burkholderiales</taxon>
        <taxon>Burkholderiaceae</taxon>
        <taxon>Paraburkholderia</taxon>
    </lineage>
</organism>
<sequence length="513" mass="56692">MSQTTELRPSSFALALTLPERVFTRSGSSFDPREDLWEWVDGPFNARIDFRPYSDGFEAFVPSLKHALLPFVKGHSSAHVMNLESAFSHFVDATQTCPAGAISAQHISNYAAKLGETEVGRLGTLNGLLQKWVDLGMPGVDPECATYLAERRKPGNKKGEAVRTRNPVDGPLSEEEYTALYSAVNAAYGRGELPLWTLLLTRLLLACGGRISQYASLKLGDFDCGTLVLSLPQAKTREKNARSSFLAFDISPQTGRLITDYKNGLQAEGYNDNSAFFPQDLVMPKGPRKQLRTNKDLFYGHCTPNTLSSWFRNLMAEIAPPTSRLDFAPMPLAPKRFRYTFGTRLAEEGASKVVIANRMGHADLQQVNVYVAASPKIVENIDKTMGALLAPLARAFKGHVVEDEEHATHKGAPGSRIIDFRVSKDPVGSCAGKGSNCAFNKPVACYACFRFEPWLDAPHSKVLERLEFERENWSADDRMAAVNDEPIRAVKEVIALCAQIWQQQAQRESEAVS</sequence>
<dbReference type="Pfam" id="PF00589">
    <property type="entry name" value="Phage_integrase"/>
    <property type="match status" value="1"/>
</dbReference>
<dbReference type="CDD" id="cd00397">
    <property type="entry name" value="DNA_BRE_C"/>
    <property type="match status" value="1"/>
</dbReference>
<dbReference type="RefSeq" id="WP_169485444.1">
    <property type="nucleotide sequence ID" value="NZ_JABBGJ010000009.1"/>
</dbReference>
<dbReference type="EMBL" id="JABBGJ010000009">
    <property type="protein sequence ID" value="NML98399.1"/>
    <property type="molecule type" value="Genomic_DNA"/>
</dbReference>
<reference evidence="3 4" key="1">
    <citation type="submission" date="2020-04" db="EMBL/GenBank/DDBJ databases">
        <title>Paraburkholderia sp. RP-4-7 isolated from soil.</title>
        <authorList>
            <person name="Dahal R.H."/>
        </authorList>
    </citation>
    <scope>NUCLEOTIDE SEQUENCE [LARGE SCALE GENOMIC DNA]</scope>
    <source>
        <strain evidence="3 4">RP-4-7</strain>
    </source>
</reference>
<keyword evidence="4" id="KW-1185">Reference proteome</keyword>
<dbReference type="InterPro" id="IPR011010">
    <property type="entry name" value="DNA_brk_join_enz"/>
</dbReference>
<dbReference type="NCBIfam" id="NF041502">
    <property type="entry name" value="integrase_1"/>
    <property type="match status" value="1"/>
</dbReference>
<dbReference type="SUPFAM" id="SSF56349">
    <property type="entry name" value="DNA breaking-rejoining enzymes"/>
    <property type="match status" value="1"/>
</dbReference>
<dbReference type="Proteomes" id="UP000544134">
    <property type="component" value="Unassembled WGS sequence"/>
</dbReference>
<gene>
    <name evidence="3" type="ORF">HHL24_10590</name>
</gene>
<evidence type="ECO:0000313" key="3">
    <source>
        <dbReference type="EMBL" id="NML98399.1"/>
    </source>
</evidence>
<protein>
    <submittedName>
        <fullName evidence="3">Site-specific integrase</fullName>
    </submittedName>
</protein>
<dbReference type="InterPro" id="IPR048120">
    <property type="entry name" value="Integrase-like"/>
</dbReference>
<comment type="caution">
    <text evidence="3">The sequence shown here is derived from an EMBL/GenBank/DDBJ whole genome shotgun (WGS) entry which is preliminary data.</text>
</comment>
<dbReference type="AlphaFoldDB" id="A0A848IAI1"/>
<proteinExistence type="predicted"/>
<name>A0A848IAI1_9BURK</name>
<keyword evidence="1" id="KW-0233">DNA recombination</keyword>
<dbReference type="InterPro" id="IPR013762">
    <property type="entry name" value="Integrase-like_cat_sf"/>
</dbReference>
<evidence type="ECO:0000259" key="2">
    <source>
        <dbReference type="PROSITE" id="PS51898"/>
    </source>
</evidence>
<feature type="domain" description="Tyr recombinase" evidence="2">
    <location>
        <begin position="167"/>
        <end position="383"/>
    </location>
</feature>
<dbReference type="PROSITE" id="PS51898">
    <property type="entry name" value="TYR_RECOMBINASE"/>
    <property type="match status" value="1"/>
</dbReference>
<dbReference type="GO" id="GO:0006310">
    <property type="term" value="P:DNA recombination"/>
    <property type="evidence" value="ECO:0007669"/>
    <property type="project" value="UniProtKB-KW"/>
</dbReference>
<accession>A0A848IAI1</accession>